<dbReference type="AlphaFoldDB" id="A0A5J5D8R9"/>
<organism evidence="1 2">
    <name type="scientific">Etheostoma spectabile</name>
    <name type="common">orangethroat darter</name>
    <dbReference type="NCBI Taxonomy" id="54343"/>
    <lineage>
        <taxon>Eukaryota</taxon>
        <taxon>Metazoa</taxon>
        <taxon>Chordata</taxon>
        <taxon>Craniata</taxon>
        <taxon>Vertebrata</taxon>
        <taxon>Euteleostomi</taxon>
        <taxon>Actinopterygii</taxon>
        <taxon>Neopterygii</taxon>
        <taxon>Teleostei</taxon>
        <taxon>Neoteleostei</taxon>
        <taxon>Acanthomorphata</taxon>
        <taxon>Eupercaria</taxon>
        <taxon>Perciformes</taxon>
        <taxon>Percoidei</taxon>
        <taxon>Percidae</taxon>
        <taxon>Etheostomatinae</taxon>
        <taxon>Etheostoma</taxon>
    </lineage>
</organism>
<dbReference type="EMBL" id="VOFY01000007">
    <property type="protein sequence ID" value="KAA8591088.1"/>
    <property type="molecule type" value="Genomic_DNA"/>
</dbReference>
<dbReference type="Proteomes" id="UP000327493">
    <property type="component" value="Chromosome 7"/>
</dbReference>
<sequence>MYDCEGANDPWGVASDGKAAPQTHALRLLSVQLPLAPVRMGRMDEIRCRSLAAAGEAAAVDAPLLGIFNPNPESQTVLGACVLLCQLHPDPCVLPKKCMVQEVSDGESVKGETTKRPGILGLRMKPTYDTLGKGGPHKSGQSQVTYLDRACGACYEDVVTLQVPMDYWRSPGVKKVKPLQDLPTPAPQDLGHEFSDQHNALLAAEHRLPRIIEADDVGVLETLQHLCLLLEALLLRLGQLAILKENCLRLGASVLCLTPQSEHNAA</sequence>
<reference evidence="1 2" key="1">
    <citation type="submission" date="2019-08" db="EMBL/GenBank/DDBJ databases">
        <title>A chromosome-level genome assembly, high-density linkage maps, and genome scans reveal the genomic architecture of hybrid incompatibilities underlying speciation via character displacement in darters (Percidae: Etheostominae).</title>
        <authorList>
            <person name="Moran R.L."/>
            <person name="Catchen J.M."/>
            <person name="Fuller R.C."/>
        </authorList>
    </citation>
    <scope>NUCLEOTIDE SEQUENCE [LARGE SCALE GENOMIC DNA]</scope>
    <source>
        <strain evidence="1">EspeVRDwgs_2016</strain>
        <tissue evidence="1">Muscle</tissue>
    </source>
</reference>
<comment type="caution">
    <text evidence="1">The sequence shown here is derived from an EMBL/GenBank/DDBJ whole genome shotgun (WGS) entry which is preliminary data.</text>
</comment>
<evidence type="ECO:0000313" key="1">
    <source>
        <dbReference type="EMBL" id="KAA8591088.1"/>
    </source>
</evidence>
<gene>
    <name evidence="1" type="ORF">FQN60_002031</name>
</gene>
<name>A0A5J5D8R9_9PERO</name>
<protein>
    <submittedName>
        <fullName evidence="1">Uncharacterized protein</fullName>
    </submittedName>
</protein>
<proteinExistence type="predicted"/>
<accession>A0A5J5D8R9</accession>
<evidence type="ECO:0000313" key="2">
    <source>
        <dbReference type="Proteomes" id="UP000327493"/>
    </source>
</evidence>
<keyword evidence="2" id="KW-1185">Reference proteome</keyword>